<accession>A0A2N8KUS3</accession>
<dbReference type="Gene3D" id="3.60.21.70">
    <property type="entry name" value="PhoD-like phosphatase"/>
    <property type="match status" value="1"/>
</dbReference>
<protein>
    <recommendedName>
        <fullName evidence="2">PhoD-like phosphatase metallophosphatase domain-containing protein</fullName>
    </recommendedName>
</protein>
<dbReference type="PANTHER" id="PTHR43606">
    <property type="entry name" value="PHOSPHATASE, PUTATIVE (AFU_ORTHOLOGUE AFUA_6G08710)-RELATED"/>
    <property type="match status" value="1"/>
</dbReference>
<reference evidence="3 4" key="1">
    <citation type="submission" date="2018-01" db="EMBL/GenBank/DDBJ databases">
        <title>Draft genome sequence of Paucibacter aquatile CR182 isolated from freshwater of the Nakdong River.</title>
        <authorList>
            <person name="Choi A."/>
            <person name="Chung E.J."/>
        </authorList>
    </citation>
    <scope>NUCLEOTIDE SEQUENCE [LARGE SCALE GENOMIC DNA]</scope>
    <source>
        <strain evidence="3 4">CR182</strain>
    </source>
</reference>
<dbReference type="InterPro" id="IPR029052">
    <property type="entry name" value="Metallo-depent_PP-like"/>
</dbReference>
<organism evidence="3 4">
    <name type="scientific">Kinneretia aquatilis</name>
    <dbReference type="NCBI Taxonomy" id="2070761"/>
    <lineage>
        <taxon>Bacteria</taxon>
        <taxon>Pseudomonadati</taxon>
        <taxon>Pseudomonadota</taxon>
        <taxon>Betaproteobacteria</taxon>
        <taxon>Burkholderiales</taxon>
        <taxon>Sphaerotilaceae</taxon>
        <taxon>Roseateles</taxon>
    </lineage>
</organism>
<dbReference type="InterPro" id="IPR052900">
    <property type="entry name" value="Phospholipid_Metab_Enz"/>
</dbReference>
<feature type="compositionally biased region" description="Basic and acidic residues" evidence="1">
    <location>
        <begin position="11"/>
        <end position="23"/>
    </location>
</feature>
<dbReference type="OrthoDB" id="9795624at2"/>
<comment type="caution">
    <text evidence="3">The sequence shown here is derived from an EMBL/GenBank/DDBJ whole genome shotgun (WGS) entry which is preliminary data.</text>
</comment>
<feature type="domain" description="PhoD-like phosphatase metallophosphatase" evidence="2">
    <location>
        <begin position="237"/>
        <end position="465"/>
    </location>
</feature>
<proteinExistence type="predicted"/>
<dbReference type="RefSeq" id="WP_102767118.1">
    <property type="nucleotide sequence ID" value="NZ_POSP01000003.1"/>
</dbReference>
<dbReference type="SUPFAM" id="SSF56300">
    <property type="entry name" value="Metallo-dependent phosphatases"/>
    <property type="match status" value="1"/>
</dbReference>
<gene>
    <name evidence="3" type="ORF">C1O66_06405</name>
</gene>
<evidence type="ECO:0000313" key="3">
    <source>
        <dbReference type="EMBL" id="PND37201.1"/>
    </source>
</evidence>
<feature type="region of interest" description="Disordered" evidence="1">
    <location>
        <begin position="1"/>
        <end position="23"/>
    </location>
</feature>
<dbReference type="EMBL" id="POSP01000003">
    <property type="protein sequence ID" value="PND37201.1"/>
    <property type="molecule type" value="Genomic_DNA"/>
</dbReference>
<evidence type="ECO:0000256" key="1">
    <source>
        <dbReference type="SAM" id="MobiDB-lite"/>
    </source>
</evidence>
<dbReference type="InterPro" id="IPR038607">
    <property type="entry name" value="PhoD-like_sf"/>
</dbReference>
<sequence length="581" mass="64001">MPQRLTPAEAQRLDPELRSAHPPLHRLEVRHRAAPAALPDTDAPAGQDLALVLTALQPELGWPRLWAWLPMRRVSADEWQPLQPDAPLASQARLQVFEKPAGDGTREPLPGEPLRHAIPMDFFEGGPDEDAALLCLLVYADARTPRREGERPPPGLEDALRDALAQPPLSWRHALVQRPDTQPEQARPGQALSLVLAACQYPPGVLDASQPADTAPELVGPAQASLARLLAFSREHARGAELSLLLLAGDEIYADASGGLADAGTRIERYAKPYQHFKAGLVRHLPPSLARIVHAPDDHEIEDNWEPVADPTAPGGLRRGPFFDAAVAAAWAARWEPGDEQERPGLFQHFWHDFVWRGAAFFIGDTRTEREPRHSGNWREARIFSPEQEAAFAHWLRSHRERPRLVLTGSLLLPRRRACQEHAASALHSDAWCGYPASLKSLLAELWAQQADGVVFLSGDEHRSGFVSAEICALDANGEAQGPTVRLHSIHSSALYAPWPFAITDVEALAEPDEFTFDGPVKGQVLRCRVSAWTDFPGDGFALLRVEGSELQLWYDRAGRPLHRLDGPDLPAPDGRFPLGL</sequence>
<dbReference type="Pfam" id="PF09423">
    <property type="entry name" value="PhoD"/>
    <property type="match status" value="1"/>
</dbReference>
<keyword evidence="4" id="KW-1185">Reference proteome</keyword>
<dbReference type="PANTHER" id="PTHR43606:SF2">
    <property type="entry name" value="ALKALINE PHOSPHATASE FAMILY PROTEIN (AFU_ORTHOLOGUE AFUA_5G03860)"/>
    <property type="match status" value="1"/>
</dbReference>
<evidence type="ECO:0000259" key="2">
    <source>
        <dbReference type="Pfam" id="PF09423"/>
    </source>
</evidence>
<dbReference type="AlphaFoldDB" id="A0A2N8KUS3"/>
<name>A0A2N8KUS3_9BURK</name>
<evidence type="ECO:0000313" key="4">
    <source>
        <dbReference type="Proteomes" id="UP000235916"/>
    </source>
</evidence>
<dbReference type="Proteomes" id="UP000235916">
    <property type="component" value="Unassembled WGS sequence"/>
</dbReference>
<dbReference type="InterPro" id="IPR018946">
    <property type="entry name" value="PhoD-like_MPP"/>
</dbReference>